<sequence>MDAIVMAGGLGTRLGMGEKPCVELLGKPLVTYVIDALETSEKIGKVYVATSPATPNTGIIVNKLYGEHVRVIPTEGGNYVKDMVQAVETAKIEGPVMIVMADLPVLTASVIDEIIDSYESSDKPAMSVFVPSSVCKNIGTRPDTIFNKDGELIVPTGINILDSYKIRTEQEYMTLVLKLPELSLNVNTVDDLKMCKEMIKNRKDQ</sequence>
<evidence type="ECO:0000256" key="1">
    <source>
        <dbReference type="ARBA" id="ARBA00022679"/>
    </source>
</evidence>
<name>A0A3R7XI30_9EURY</name>
<dbReference type="GO" id="GO:0016779">
    <property type="term" value="F:nucleotidyltransferase activity"/>
    <property type="evidence" value="ECO:0007669"/>
    <property type="project" value="TreeGrafter"/>
</dbReference>
<dbReference type="Proteomes" id="UP000284763">
    <property type="component" value="Unassembled WGS sequence"/>
</dbReference>
<gene>
    <name evidence="3" type="ORF">D5R95_04620</name>
</gene>
<dbReference type="AlphaFoldDB" id="A0A3R7XI30"/>
<dbReference type="PANTHER" id="PTHR19136">
    <property type="entry name" value="MOLYBDENUM COFACTOR GUANYLYLTRANSFERASE"/>
    <property type="match status" value="1"/>
</dbReference>
<dbReference type="EMBL" id="QZAB01000299">
    <property type="protein sequence ID" value="RQD85442.1"/>
    <property type="molecule type" value="Genomic_DNA"/>
</dbReference>
<proteinExistence type="predicted"/>
<dbReference type="InterPro" id="IPR029044">
    <property type="entry name" value="Nucleotide-diphossugar_trans"/>
</dbReference>
<feature type="domain" description="MobA-like NTP transferase" evidence="2">
    <location>
        <begin position="3"/>
        <end position="126"/>
    </location>
</feature>
<evidence type="ECO:0000313" key="4">
    <source>
        <dbReference type="Proteomes" id="UP000284763"/>
    </source>
</evidence>
<dbReference type="PANTHER" id="PTHR19136:SF86">
    <property type="entry name" value="ADENOSYLCOBINAMIDE-PHOSPHATE GUANYLYLTRANSFERASE"/>
    <property type="match status" value="1"/>
</dbReference>
<evidence type="ECO:0000259" key="2">
    <source>
        <dbReference type="Pfam" id="PF12804"/>
    </source>
</evidence>
<dbReference type="Gene3D" id="3.90.550.10">
    <property type="entry name" value="Spore Coat Polysaccharide Biosynthesis Protein SpsA, Chain A"/>
    <property type="match status" value="1"/>
</dbReference>
<protein>
    <submittedName>
        <fullName evidence="3">Nucleotidyltransferase</fullName>
    </submittedName>
</protein>
<dbReference type="Pfam" id="PF12804">
    <property type="entry name" value="NTP_transf_3"/>
    <property type="match status" value="1"/>
</dbReference>
<reference evidence="3 4" key="1">
    <citation type="submission" date="2018-08" db="EMBL/GenBank/DDBJ databases">
        <title>The metabolism and importance of syntrophic acetate oxidation coupled to methane or sulfide production in haloalkaline environments.</title>
        <authorList>
            <person name="Timmers P.H.A."/>
            <person name="Vavourakis C.D."/>
            <person name="Sorokin D.Y."/>
            <person name="Sinninghe Damste J.S."/>
            <person name="Muyzer G."/>
            <person name="Stams A.J.M."/>
            <person name="Plugge C.M."/>
        </authorList>
    </citation>
    <scope>NUCLEOTIDE SEQUENCE [LARGE SCALE GENOMIC DNA]</scope>
    <source>
        <strain evidence="3">MSAO_Arc3</strain>
    </source>
</reference>
<comment type="caution">
    <text evidence="3">The sequence shown here is derived from an EMBL/GenBank/DDBJ whole genome shotgun (WGS) entry which is preliminary data.</text>
</comment>
<dbReference type="InterPro" id="IPR025877">
    <property type="entry name" value="MobA-like_NTP_Trfase"/>
</dbReference>
<dbReference type="SUPFAM" id="SSF53448">
    <property type="entry name" value="Nucleotide-diphospho-sugar transferases"/>
    <property type="match status" value="1"/>
</dbReference>
<accession>A0A3R7XI30</accession>
<organism evidence="3 4">
    <name type="scientific">Methanosalsum natronophilum</name>
    <dbReference type="NCBI Taxonomy" id="768733"/>
    <lineage>
        <taxon>Archaea</taxon>
        <taxon>Methanobacteriati</taxon>
        <taxon>Methanobacteriota</taxon>
        <taxon>Stenosarchaea group</taxon>
        <taxon>Methanomicrobia</taxon>
        <taxon>Methanosarcinales</taxon>
        <taxon>Methanosarcinaceae</taxon>
        <taxon>Methanosalsum</taxon>
    </lineage>
</organism>
<evidence type="ECO:0000313" key="3">
    <source>
        <dbReference type="EMBL" id="RQD85442.1"/>
    </source>
</evidence>
<keyword evidence="1 3" id="KW-0808">Transferase</keyword>